<gene>
    <name evidence="2" type="ORF">OIU84_014382</name>
</gene>
<evidence type="ECO:0000313" key="3">
    <source>
        <dbReference type="Proteomes" id="UP001162972"/>
    </source>
</evidence>
<protein>
    <submittedName>
        <fullName evidence="2">Uncharacterized protein</fullName>
    </submittedName>
</protein>
<feature type="region of interest" description="Disordered" evidence="1">
    <location>
        <begin position="1"/>
        <end position="23"/>
    </location>
</feature>
<reference evidence="2 3" key="1">
    <citation type="journal article" date="2023" name="Int. J. Mol. Sci.">
        <title>De Novo Assembly and Annotation of 11 Diverse Shrub Willow (Salix) Genomes Reveals Novel Gene Organization in Sex-Linked Regions.</title>
        <authorList>
            <person name="Hyden B."/>
            <person name="Feng K."/>
            <person name="Yates T.B."/>
            <person name="Jawdy S."/>
            <person name="Cereghino C."/>
            <person name="Smart L.B."/>
            <person name="Muchero W."/>
        </authorList>
    </citation>
    <scope>NUCLEOTIDE SEQUENCE [LARGE SCALE GENOMIC DNA]</scope>
    <source>
        <tissue evidence="2">Shoot tip</tissue>
    </source>
</reference>
<comment type="caution">
    <text evidence="2">The sequence shown here is derived from an EMBL/GenBank/DDBJ whole genome shotgun (WGS) entry which is preliminary data.</text>
</comment>
<accession>A0AAD6NRY6</accession>
<dbReference type="AlphaFoldDB" id="A0AAD6NRY6"/>
<proteinExistence type="predicted"/>
<keyword evidence="3" id="KW-1185">Reference proteome</keyword>
<evidence type="ECO:0000313" key="2">
    <source>
        <dbReference type="EMBL" id="KAJ6402281.1"/>
    </source>
</evidence>
<dbReference type="Proteomes" id="UP001162972">
    <property type="component" value="Chromosome 4"/>
</dbReference>
<organism evidence="2 3">
    <name type="scientific">Salix udensis</name>
    <dbReference type="NCBI Taxonomy" id="889485"/>
    <lineage>
        <taxon>Eukaryota</taxon>
        <taxon>Viridiplantae</taxon>
        <taxon>Streptophyta</taxon>
        <taxon>Embryophyta</taxon>
        <taxon>Tracheophyta</taxon>
        <taxon>Spermatophyta</taxon>
        <taxon>Magnoliopsida</taxon>
        <taxon>eudicotyledons</taxon>
        <taxon>Gunneridae</taxon>
        <taxon>Pentapetalae</taxon>
        <taxon>rosids</taxon>
        <taxon>fabids</taxon>
        <taxon>Malpighiales</taxon>
        <taxon>Salicaceae</taxon>
        <taxon>Saliceae</taxon>
        <taxon>Salix</taxon>
    </lineage>
</organism>
<dbReference type="EMBL" id="JAPFFJ010000018">
    <property type="protein sequence ID" value="KAJ6402281.1"/>
    <property type="molecule type" value="Genomic_DNA"/>
</dbReference>
<name>A0AAD6NRY6_9ROSI</name>
<feature type="compositionally biased region" description="Basic and acidic residues" evidence="1">
    <location>
        <begin position="1"/>
        <end position="12"/>
    </location>
</feature>
<sequence>MQLDTNRIETTLKRRQQQQQKGWDVASTSKKFIGLNNEHDKNMQINSIKVIITTVENRAKIVSKVFPRPVLKQKQAT</sequence>
<evidence type="ECO:0000256" key="1">
    <source>
        <dbReference type="SAM" id="MobiDB-lite"/>
    </source>
</evidence>